<name>A0A542EE64_9MICO</name>
<dbReference type="GO" id="GO:0004497">
    <property type="term" value="F:monooxygenase activity"/>
    <property type="evidence" value="ECO:0007669"/>
    <property type="project" value="UniProtKB-KW"/>
</dbReference>
<protein>
    <submittedName>
        <fullName evidence="2">Alkanesulfonate monooxygenase SsuD/methylene tetrahydromethanopterin reductase-like flavin-dependent oxidoreductase (Luciferase family)</fullName>
    </submittedName>
</protein>
<dbReference type="InterPro" id="IPR036661">
    <property type="entry name" value="Luciferase-like_sf"/>
</dbReference>
<dbReference type="RefSeq" id="WP_141927654.1">
    <property type="nucleotide sequence ID" value="NZ_BAABCI010000033.1"/>
</dbReference>
<dbReference type="Proteomes" id="UP000320806">
    <property type="component" value="Unassembled WGS sequence"/>
</dbReference>
<keyword evidence="2" id="KW-0503">Monooxygenase</keyword>
<dbReference type="EMBL" id="VFMO01000001">
    <property type="protein sequence ID" value="TQJ13590.1"/>
    <property type="molecule type" value="Genomic_DNA"/>
</dbReference>
<dbReference type="InterPro" id="IPR011251">
    <property type="entry name" value="Luciferase-like_dom"/>
</dbReference>
<feature type="domain" description="Luciferase-like" evidence="1">
    <location>
        <begin position="34"/>
        <end position="276"/>
    </location>
</feature>
<evidence type="ECO:0000313" key="3">
    <source>
        <dbReference type="Proteomes" id="UP000320806"/>
    </source>
</evidence>
<evidence type="ECO:0000313" key="2">
    <source>
        <dbReference type="EMBL" id="TQJ13590.1"/>
    </source>
</evidence>
<dbReference type="Gene3D" id="3.20.20.30">
    <property type="entry name" value="Luciferase-like domain"/>
    <property type="match status" value="1"/>
</dbReference>
<sequence length="328" mass="35271">MSTGRLSLLFGLQVECLDVLEQYGRWCEQDDRRLWLGQSTMIETHVALAGIAGRGVRIETGLAVAVAPLFTPTLAWVQARSVAHLMERPVCAGYGIGTMATAQALLGHPLSAPAGYVRDFVSEIGDFRAEEDEGSMGSRVSLGAGVLRPGMARRSATVCDFAVTWLTPLGYLSSTLMDAFDAGAEQAARPRPRVVSIVPAAVRRADHPPIPMAAISCGQHMQLPHYAQMLRGAGVDITGDVPHDLRETVRAGLFLYGSPDEIAARILEYFRSGVDEVVLNVGSVHLLHGLDAALSDAQEIADAVARATGEQDLTENRQQERNRTCSLV</sequence>
<comment type="caution">
    <text evidence="2">The sequence shown here is derived from an EMBL/GenBank/DDBJ whole genome shotgun (WGS) entry which is preliminary data.</text>
</comment>
<gene>
    <name evidence="2" type="ORF">FB459_1015</name>
</gene>
<dbReference type="SUPFAM" id="SSF51679">
    <property type="entry name" value="Bacterial luciferase-like"/>
    <property type="match status" value="1"/>
</dbReference>
<organism evidence="2 3">
    <name type="scientific">Yimella lutea</name>
    <dbReference type="NCBI Taxonomy" id="587872"/>
    <lineage>
        <taxon>Bacteria</taxon>
        <taxon>Bacillati</taxon>
        <taxon>Actinomycetota</taxon>
        <taxon>Actinomycetes</taxon>
        <taxon>Micrococcales</taxon>
        <taxon>Dermacoccaceae</taxon>
        <taxon>Yimella</taxon>
    </lineage>
</organism>
<reference evidence="2 3" key="1">
    <citation type="submission" date="2019-06" db="EMBL/GenBank/DDBJ databases">
        <title>Sequencing the genomes of 1000 actinobacteria strains.</title>
        <authorList>
            <person name="Klenk H.-P."/>
        </authorList>
    </citation>
    <scope>NUCLEOTIDE SEQUENCE [LARGE SCALE GENOMIC DNA]</scope>
    <source>
        <strain evidence="2 3">DSM 19828</strain>
    </source>
</reference>
<keyword evidence="3" id="KW-1185">Reference proteome</keyword>
<dbReference type="OrthoDB" id="3621573at2"/>
<dbReference type="GO" id="GO:0016705">
    <property type="term" value="F:oxidoreductase activity, acting on paired donors, with incorporation or reduction of molecular oxygen"/>
    <property type="evidence" value="ECO:0007669"/>
    <property type="project" value="InterPro"/>
</dbReference>
<dbReference type="AlphaFoldDB" id="A0A542EE64"/>
<keyword evidence="2" id="KW-0560">Oxidoreductase</keyword>
<accession>A0A542EE64</accession>
<dbReference type="Pfam" id="PF00296">
    <property type="entry name" value="Bac_luciferase"/>
    <property type="match status" value="1"/>
</dbReference>
<evidence type="ECO:0000259" key="1">
    <source>
        <dbReference type="Pfam" id="PF00296"/>
    </source>
</evidence>
<proteinExistence type="predicted"/>